<keyword evidence="6 7" id="KW-0472">Membrane</keyword>
<evidence type="ECO:0000256" key="3">
    <source>
        <dbReference type="ARBA" id="ARBA00022679"/>
    </source>
</evidence>
<feature type="transmembrane region" description="Helical" evidence="7">
    <location>
        <begin position="12"/>
        <end position="39"/>
    </location>
</feature>
<name>A0A1Y6K2G6_9CHLR</name>
<dbReference type="GO" id="GO:0005886">
    <property type="term" value="C:plasma membrane"/>
    <property type="evidence" value="ECO:0007669"/>
    <property type="project" value="InterPro"/>
</dbReference>
<dbReference type="Pfam" id="PF02397">
    <property type="entry name" value="Bac_transf"/>
    <property type="match status" value="1"/>
</dbReference>
<evidence type="ECO:0000256" key="4">
    <source>
        <dbReference type="ARBA" id="ARBA00022692"/>
    </source>
</evidence>
<dbReference type="PANTHER" id="PTHR30576:SF10">
    <property type="entry name" value="SLL5057 PROTEIN"/>
    <property type="match status" value="1"/>
</dbReference>
<dbReference type="OrthoDB" id="9795351at2"/>
<gene>
    <name evidence="9" type="ORF">CFX1CAM_0002</name>
</gene>
<evidence type="ECO:0000256" key="1">
    <source>
        <dbReference type="ARBA" id="ARBA00004141"/>
    </source>
</evidence>
<dbReference type="AlphaFoldDB" id="A0A1Y6K2G6"/>
<dbReference type="InterPro" id="IPR003362">
    <property type="entry name" value="Bact_transf"/>
</dbReference>
<evidence type="ECO:0000259" key="8">
    <source>
        <dbReference type="Pfam" id="PF02397"/>
    </source>
</evidence>
<dbReference type="PANTHER" id="PTHR30576">
    <property type="entry name" value="COLANIC BIOSYNTHESIS UDP-GLUCOSE LIPID CARRIER TRANSFERASE"/>
    <property type="match status" value="1"/>
</dbReference>
<dbReference type="InterPro" id="IPR017472">
    <property type="entry name" value="Undecaprenyl-P_galact_Ptfrase"/>
</dbReference>
<keyword evidence="5 7" id="KW-1133">Transmembrane helix</keyword>
<dbReference type="RefSeq" id="WP_157891609.1">
    <property type="nucleotide sequence ID" value="NZ_LT859958.1"/>
</dbReference>
<dbReference type="NCBIfam" id="TIGR03025">
    <property type="entry name" value="EPS_sugtrans"/>
    <property type="match status" value="1"/>
</dbReference>
<feature type="domain" description="Bacterial sugar transferase" evidence="8">
    <location>
        <begin position="276"/>
        <end position="467"/>
    </location>
</feature>
<dbReference type="EC" id="2.7.8.6" evidence="9"/>
<evidence type="ECO:0000256" key="5">
    <source>
        <dbReference type="ARBA" id="ARBA00022989"/>
    </source>
</evidence>
<keyword evidence="3 9" id="KW-0808">Transferase</keyword>
<keyword evidence="4 7" id="KW-0812">Transmembrane</keyword>
<evidence type="ECO:0000256" key="6">
    <source>
        <dbReference type="ARBA" id="ARBA00023136"/>
    </source>
</evidence>
<dbReference type="KEGG" id="abat:CFX1CAM_0002"/>
<feature type="transmembrane region" description="Helical" evidence="7">
    <location>
        <begin position="87"/>
        <end position="108"/>
    </location>
</feature>
<comment type="subcellular location">
    <subcellularLocation>
        <location evidence="1">Membrane</location>
        <topology evidence="1">Multi-pass membrane protein</topology>
    </subcellularLocation>
</comment>
<organism evidence="9 10">
    <name type="scientific">Candidatus Brevifilum fermentans</name>
    <dbReference type="NCBI Taxonomy" id="1986204"/>
    <lineage>
        <taxon>Bacteria</taxon>
        <taxon>Bacillati</taxon>
        <taxon>Chloroflexota</taxon>
        <taxon>Anaerolineae</taxon>
        <taxon>Anaerolineales</taxon>
        <taxon>Anaerolineaceae</taxon>
        <taxon>Candidatus Brevifilum</taxon>
    </lineage>
</organism>
<reference evidence="10" key="1">
    <citation type="submission" date="2017-05" db="EMBL/GenBank/DDBJ databases">
        <authorList>
            <person name="Kirkegaard R."/>
            <person name="Mcilroy J S."/>
        </authorList>
    </citation>
    <scope>NUCLEOTIDE SEQUENCE [LARGE SCALE GENOMIC DNA]</scope>
</reference>
<comment type="similarity">
    <text evidence="2">Belongs to the bacterial sugar transferase family.</text>
</comment>
<feature type="transmembrane region" description="Helical" evidence="7">
    <location>
        <begin position="51"/>
        <end position="75"/>
    </location>
</feature>
<evidence type="ECO:0000313" key="10">
    <source>
        <dbReference type="Proteomes" id="UP000195514"/>
    </source>
</evidence>
<protein>
    <submittedName>
        <fullName evidence="9">Putative Undecaprenyl-phosphate galactose phosphotransferase, wbap</fullName>
        <ecNumber evidence="9">2.7.8.6</ecNumber>
    </submittedName>
</protein>
<dbReference type="GO" id="GO:0000271">
    <property type="term" value="P:polysaccharide biosynthetic process"/>
    <property type="evidence" value="ECO:0007669"/>
    <property type="project" value="InterPro"/>
</dbReference>
<feature type="transmembrane region" description="Helical" evidence="7">
    <location>
        <begin position="114"/>
        <end position="134"/>
    </location>
</feature>
<sequence>MQKTLLENRNRVVIGLLILADIITVSFAVVLSAAIRYILIPTMGGMVNWQLIINSLVFFVIFIVVLAWLNGLYPGFGLVAVQEMQKVLYVVSLASIFLGVILFLQQLGMAFSRMIFVLTWFLSAMFMMLGRFAIRNRFSRFAWWGIPMVVIGSHERAVPVIDKLLQIRRLGFRPVYYFDPDARADQSILGVEPVKDQQALQNLVTQSRIQHVVLTNPIEYFNSAEFEWLRDVFPNILFILDTAPFGSLWVRTIDIHGTLAVETNYHLLNKQETIIKRIFDMILTILLLLVTWPIFLLLALLVRLDSKGPILYTQKRLGQNGELFDSYKFRTMFEDAEGKLQEVLDADPEAKQEYQTYHKLVNDPRVTRVGKFLRRYSLDELPQFINVLKGDMNLIGPRSYLPQELPVMGASARVILKVRPGITGWWQVMGRNATSFQERLQLDEYYISNWSIWLDVYITIKTVWVLIRGEGL</sequence>
<evidence type="ECO:0000256" key="7">
    <source>
        <dbReference type="SAM" id="Phobius"/>
    </source>
</evidence>
<feature type="transmembrane region" description="Helical" evidence="7">
    <location>
        <begin position="278"/>
        <end position="302"/>
    </location>
</feature>
<evidence type="ECO:0000256" key="2">
    <source>
        <dbReference type="ARBA" id="ARBA00006464"/>
    </source>
</evidence>
<evidence type="ECO:0000313" key="9">
    <source>
        <dbReference type="EMBL" id="SMX53068.1"/>
    </source>
</evidence>
<dbReference type="Proteomes" id="UP000195514">
    <property type="component" value="Chromosome I"/>
</dbReference>
<proteinExistence type="inferred from homology"/>
<dbReference type="NCBIfam" id="TIGR03022">
    <property type="entry name" value="WbaP_sugtrans"/>
    <property type="match status" value="1"/>
</dbReference>
<dbReference type="GO" id="GO:0047360">
    <property type="term" value="F:undecaprenyl-phosphate galactose phosphotransferase activity"/>
    <property type="evidence" value="ECO:0007669"/>
    <property type="project" value="UniProtKB-EC"/>
</dbReference>
<keyword evidence="10" id="KW-1185">Reference proteome</keyword>
<accession>A0A1Y6K2G6</accession>
<dbReference type="EMBL" id="LT859958">
    <property type="protein sequence ID" value="SMX53068.1"/>
    <property type="molecule type" value="Genomic_DNA"/>
</dbReference>
<dbReference type="InterPro" id="IPR017475">
    <property type="entry name" value="EPS_sugar_tfrase"/>
</dbReference>
<dbReference type="Pfam" id="PF13727">
    <property type="entry name" value="CoA_binding_3"/>
    <property type="match status" value="1"/>
</dbReference>